<organism evidence="2 3">
    <name type="scientific">Canavalia gladiata</name>
    <name type="common">Sword bean</name>
    <name type="synonym">Dolichos gladiatus</name>
    <dbReference type="NCBI Taxonomy" id="3824"/>
    <lineage>
        <taxon>Eukaryota</taxon>
        <taxon>Viridiplantae</taxon>
        <taxon>Streptophyta</taxon>
        <taxon>Embryophyta</taxon>
        <taxon>Tracheophyta</taxon>
        <taxon>Spermatophyta</taxon>
        <taxon>Magnoliopsida</taxon>
        <taxon>eudicotyledons</taxon>
        <taxon>Gunneridae</taxon>
        <taxon>Pentapetalae</taxon>
        <taxon>rosids</taxon>
        <taxon>fabids</taxon>
        <taxon>Fabales</taxon>
        <taxon>Fabaceae</taxon>
        <taxon>Papilionoideae</taxon>
        <taxon>50 kb inversion clade</taxon>
        <taxon>NPAAA clade</taxon>
        <taxon>indigoferoid/millettioid clade</taxon>
        <taxon>Phaseoleae</taxon>
        <taxon>Canavalia</taxon>
    </lineage>
</organism>
<comment type="caution">
    <text evidence="2">The sequence shown here is derived from an EMBL/GenBank/DDBJ whole genome shotgun (WGS) entry which is preliminary data.</text>
</comment>
<proteinExistence type="predicted"/>
<feature type="compositionally biased region" description="Polar residues" evidence="1">
    <location>
        <begin position="142"/>
        <end position="151"/>
    </location>
</feature>
<feature type="region of interest" description="Disordered" evidence="1">
    <location>
        <begin position="125"/>
        <end position="156"/>
    </location>
</feature>
<reference evidence="2 3" key="1">
    <citation type="submission" date="2024-01" db="EMBL/GenBank/DDBJ databases">
        <title>The genomes of 5 underutilized Papilionoideae crops provide insights into root nodulation and disease resistanc.</title>
        <authorList>
            <person name="Jiang F."/>
        </authorList>
    </citation>
    <scope>NUCLEOTIDE SEQUENCE [LARGE SCALE GENOMIC DNA]</scope>
    <source>
        <strain evidence="2">LVBAO_FW01</strain>
        <tissue evidence="2">Leaves</tissue>
    </source>
</reference>
<name>A0AAN9M264_CANGL</name>
<dbReference type="AlphaFoldDB" id="A0AAN9M264"/>
<evidence type="ECO:0000256" key="1">
    <source>
        <dbReference type="SAM" id="MobiDB-lite"/>
    </source>
</evidence>
<sequence>MSRGPSLPHPLATAGAITIAFYPTYKFTDLISRPEDPVADPRIYAEKEKVGFLRDVPNLMPWPSNLMNTSSNDAQRVHLLIGGFKIRTYGGLASYSLRRIREGNAAHSRDYSENIPRDLESPSQLEASLGGRTDSPLKAIKSPQSPISTIGSYGDRSQRLNTESRALCLKEELKSCHRCVVLVPSDSGTLPLALSACCSISATCKAQLLVKPSHHGHGHAYGRRQRHRGTRLESFMYLAPPRCMHLKATYAGNGARKAVFTSSILKVGAYPRLNLWDGQLVEQTKRVGTMCGDPWPLSDLRGHDQFTKPAGFRG</sequence>
<dbReference type="EMBL" id="JAYMYQ010000003">
    <property type="protein sequence ID" value="KAK7344784.1"/>
    <property type="molecule type" value="Genomic_DNA"/>
</dbReference>
<evidence type="ECO:0000313" key="3">
    <source>
        <dbReference type="Proteomes" id="UP001367508"/>
    </source>
</evidence>
<accession>A0AAN9M264</accession>
<gene>
    <name evidence="2" type="ORF">VNO77_14863</name>
</gene>
<keyword evidence="3" id="KW-1185">Reference proteome</keyword>
<dbReference type="Proteomes" id="UP001367508">
    <property type="component" value="Unassembled WGS sequence"/>
</dbReference>
<protein>
    <submittedName>
        <fullName evidence="2">Uncharacterized protein</fullName>
    </submittedName>
</protein>
<evidence type="ECO:0000313" key="2">
    <source>
        <dbReference type="EMBL" id="KAK7344784.1"/>
    </source>
</evidence>